<dbReference type="PANTHER" id="PTHR35585:SF1">
    <property type="entry name" value="HHE DOMAIN PROTEIN (AFU_ORTHOLOGUE AFUA_4G00730)"/>
    <property type="match status" value="1"/>
</dbReference>
<dbReference type="AlphaFoldDB" id="A0A177V8B1"/>
<evidence type="ECO:0000313" key="4">
    <source>
        <dbReference type="EMBL" id="KAE8263645.1"/>
    </source>
</evidence>
<dbReference type="PANTHER" id="PTHR35585">
    <property type="entry name" value="HHE DOMAIN PROTEIN (AFU_ORTHOLOGUE AFUA_4G00730)"/>
    <property type="match status" value="1"/>
</dbReference>
<accession>A0A177V8B1</accession>
<dbReference type="EMBL" id="CAJHJG010001220">
    <property type="protein sequence ID" value="CAD6910305.1"/>
    <property type="molecule type" value="Genomic_DNA"/>
</dbReference>
<evidence type="ECO:0000256" key="1">
    <source>
        <dbReference type="SAM" id="MobiDB-lite"/>
    </source>
</evidence>
<dbReference type="EMBL" id="LWDD02000125">
    <property type="protein sequence ID" value="KAE8263645.1"/>
    <property type="molecule type" value="Genomic_DNA"/>
</dbReference>
<reference evidence="3" key="3">
    <citation type="submission" date="2020-10" db="EMBL/GenBank/DDBJ databases">
        <authorList>
            <person name="Sedaghatjoo S."/>
        </authorList>
    </citation>
    <scope>NUCLEOTIDE SEQUENCE</scope>
    <source>
        <strain evidence="3">AZH3</strain>
    </source>
</reference>
<comment type="caution">
    <text evidence="4">The sequence shown here is derived from an EMBL/GenBank/DDBJ whole genome shotgun (WGS) entry which is preliminary data.</text>
</comment>
<dbReference type="Proteomes" id="UP000077671">
    <property type="component" value="Unassembled WGS sequence"/>
</dbReference>
<organism evidence="4 5">
    <name type="scientific">Tilletia caries</name>
    <name type="common">wheat bunt fungus</name>
    <dbReference type="NCBI Taxonomy" id="13290"/>
    <lineage>
        <taxon>Eukaryota</taxon>
        <taxon>Fungi</taxon>
        <taxon>Dikarya</taxon>
        <taxon>Basidiomycota</taxon>
        <taxon>Ustilaginomycotina</taxon>
        <taxon>Exobasidiomycetes</taxon>
        <taxon>Tilletiales</taxon>
        <taxon>Tilletiaceae</taxon>
        <taxon>Tilletia</taxon>
    </lineage>
</organism>
<reference evidence="4" key="1">
    <citation type="submission" date="2016-04" db="EMBL/GenBank/DDBJ databases">
        <authorList>
            <person name="Nguyen H.D."/>
            <person name="Kesanakurti P."/>
            <person name="Cullis J."/>
            <person name="Levesque C.A."/>
            <person name="Hambleton S."/>
        </authorList>
    </citation>
    <scope>NUCLEOTIDE SEQUENCE</scope>
    <source>
        <strain evidence="4">DAOMC 238032</strain>
    </source>
</reference>
<feature type="domain" description="Hemerythrin-like" evidence="2">
    <location>
        <begin position="40"/>
        <end position="161"/>
    </location>
</feature>
<protein>
    <recommendedName>
        <fullName evidence="2">Hemerythrin-like domain-containing protein</fullName>
    </recommendedName>
</protein>
<dbReference type="Gene3D" id="1.20.120.520">
    <property type="entry name" value="nmb1532 protein domain like"/>
    <property type="match status" value="1"/>
</dbReference>
<evidence type="ECO:0000313" key="5">
    <source>
        <dbReference type="Proteomes" id="UP000077671"/>
    </source>
</evidence>
<dbReference type="InterPro" id="IPR012312">
    <property type="entry name" value="Hemerythrin-like"/>
</dbReference>
<feature type="region of interest" description="Disordered" evidence="1">
    <location>
        <begin position="182"/>
        <end position="205"/>
    </location>
</feature>
<name>A0A177V8B1_9BASI</name>
<evidence type="ECO:0000313" key="6">
    <source>
        <dbReference type="Proteomes" id="UP000836402"/>
    </source>
</evidence>
<evidence type="ECO:0000259" key="2">
    <source>
        <dbReference type="Pfam" id="PF01814"/>
    </source>
</evidence>
<keyword evidence="6" id="KW-1185">Reference proteome</keyword>
<evidence type="ECO:0000313" key="3">
    <source>
        <dbReference type="EMBL" id="CAD6910305.1"/>
    </source>
</evidence>
<proteinExistence type="predicted"/>
<dbReference type="Proteomes" id="UP000836402">
    <property type="component" value="Unassembled WGS sequence"/>
</dbReference>
<sequence>MFARPIRQISIYRNSRLSYRTNTFKLAASAMSSHNLDLMREIVVDHDNIRDLRERFEAAHKEKDSQLMGRIATTMIQEASLHSDGEELSVYKALDAHDLHNVAEHDREDHQHVKQAFSKVDKLLMGPMSPDLDELVTCVREASDIFIKHAEDEEKNQYPQLIKKLGEKDATDLTKEFLNARKMAPSRPHPSAPQSGGAMQAAAGMMSKPMDAMVQAWRDHVPLKHHHAEV</sequence>
<feature type="compositionally biased region" description="Low complexity" evidence="1">
    <location>
        <begin position="192"/>
        <end position="205"/>
    </location>
</feature>
<reference evidence="4" key="2">
    <citation type="journal article" date="2019" name="IMA Fungus">
        <title>Genome sequencing and comparison of five Tilletia species to identify candidate genes for the detection of regulated species infecting wheat.</title>
        <authorList>
            <person name="Nguyen H.D.T."/>
            <person name="Sultana T."/>
            <person name="Kesanakurti P."/>
            <person name="Hambleton S."/>
        </authorList>
    </citation>
    <scope>NUCLEOTIDE SEQUENCE</scope>
    <source>
        <strain evidence="4">DAOMC 238032</strain>
    </source>
</reference>
<dbReference type="Pfam" id="PF01814">
    <property type="entry name" value="Hemerythrin"/>
    <property type="match status" value="1"/>
</dbReference>
<gene>
    <name evidence="4" type="ORF">A4X03_0g1530</name>
    <name evidence="3" type="ORF">JKIAZH3_G8884</name>
</gene>